<evidence type="ECO:0000313" key="1">
    <source>
        <dbReference type="EMBL" id="MFC5828752.1"/>
    </source>
</evidence>
<protein>
    <recommendedName>
        <fullName evidence="3">ParB-like nuclease family protein</fullName>
    </recommendedName>
</protein>
<evidence type="ECO:0000313" key="2">
    <source>
        <dbReference type="Proteomes" id="UP001596058"/>
    </source>
</evidence>
<sequence length="247" mass="26951">MVNDLRVDEAQRGACTEVSNHVPGVSPPSGPEIVSVPIAMLLPGESPRLQGQDREHVTRLAEIDRPLLPILDRRVIDGMHRLDAALIRGQRHIDGISPATAGDVRKRMLSDESPRKTRPAPAKVIVGTAVEVGHDGEASVQGEPVSQEPVLILDRLLRDPSPRLKEEGRHRFADAEGFPQEGRGAGARRVLPLPDEVAYHGVAESVRICDIEIHNAPVDWNKAFAAHHEAAPAWLIQEAGYQINYVA</sequence>
<name>A0ABW1CT28_9ACTN</name>
<organism evidence="1 2">
    <name type="scientific">Nonomuraea insulae</name>
    <dbReference type="NCBI Taxonomy" id="1616787"/>
    <lineage>
        <taxon>Bacteria</taxon>
        <taxon>Bacillati</taxon>
        <taxon>Actinomycetota</taxon>
        <taxon>Actinomycetes</taxon>
        <taxon>Streptosporangiales</taxon>
        <taxon>Streptosporangiaceae</taxon>
        <taxon>Nonomuraea</taxon>
    </lineage>
</organism>
<reference evidence="2" key="1">
    <citation type="journal article" date="2019" name="Int. J. Syst. Evol. Microbiol.">
        <title>The Global Catalogue of Microorganisms (GCM) 10K type strain sequencing project: providing services to taxonomists for standard genome sequencing and annotation.</title>
        <authorList>
            <consortium name="The Broad Institute Genomics Platform"/>
            <consortium name="The Broad Institute Genome Sequencing Center for Infectious Disease"/>
            <person name="Wu L."/>
            <person name="Ma J."/>
        </authorList>
    </citation>
    <scope>NUCLEOTIDE SEQUENCE [LARGE SCALE GENOMIC DNA]</scope>
    <source>
        <strain evidence="2">CCUG 53903</strain>
    </source>
</reference>
<gene>
    <name evidence="1" type="ORF">ACFPZ3_33205</name>
</gene>
<dbReference type="RefSeq" id="WP_379518253.1">
    <property type="nucleotide sequence ID" value="NZ_JBHSPA010000040.1"/>
</dbReference>
<accession>A0ABW1CT28</accession>
<evidence type="ECO:0008006" key="3">
    <source>
        <dbReference type="Google" id="ProtNLM"/>
    </source>
</evidence>
<comment type="caution">
    <text evidence="1">The sequence shown here is derived from an EMBL/GenBank/DDBJ whole genome shotgun (WGS) entry which is preliminary data.</text>
</comment>
<dbReference type="Proteomes" id="UP001596058">
    <property type="component" value="Unassembled WGS sequence"/>
</dbReference>
<proteinExistence type="predicted"/>
<dbReference type="EMBL" id="JBHSPA010000040">
    <property type="protein sequence ID" value="MFC5828752.1"/>
    <property type="molecule type" value="Genomic_DNA"/>
</dbReference>
<keyword evidence="2" id="KW-1185">Reference proteome</keyword>